<dbReference type="GO" id="GO:0006364">
    <property type="term" value="P:rRNA processing"/>
    <property type="evidence" value="ECO:0007669"/>
    <property type="project" value="UniProtKB-KW"/>
</dbReference>
<feature type="domain" description="S1 motif" evidence="14">
    <location>
        <begin position="695"/>
        <end position="764"/>
    </location>
</feature>
<keyword evidence="16" id="KW-1185">Reference proteome</keyword>
<dbReference type="Pfam" id="PF05843">
    <property type="entry name" value="Suf"/>
    <property type="match status" value="1"/>
</dbReference>
<dbReference type="GO" id="GO:0003723">
    <property type="term" value="F:RNA binding"/>
    <property type="evidence" value="ECO:0007669"/>
    <property type="project" value="TreeGrafter"/>
</dbReference>
<evidence type="ECO:0000256" key="9">
    <source>
        <dbReference type="ARBA" id="ARBA00059726"/>
    </source>
</evidence>
<evidence type="ECO:0000313" key="15">
    <source>
        <dbReference type="Ensembl" id="ENSCPRP00005018166.1"/>
    </source>
</evidence>
<evidence type="ECO:0000256" key="10">
    <source>
        <dbReference type="ARBA" id="ARBA00062488"/>
    </source>
</evidence>
<dbReference type="Pfam" id="PF23459">
    <property type="entry name" value="S1_RRP5"/>
    <property type="match status" value="7"/>
</dbReference>
<dbReference type="SUPFAM" id="SSF48452">
    <property type="entry name" value="TPR-like"/>
    <property type="match status" value="1"/>
</dbReference>
<keyword evidence="7" id="KW-0007">Acetylation</keyword>
<feature type="domain" description="S1 motif" evidence="14">
    <location>
        <begin position="1069"/>
        <end position="1142"/>
    </location>
</feature>
<evidence type="ECO:0000256" key="4">
    <source>
        <dbReference type="ARBA" id="ARBA00022553"/>
    </source>
</evidence>
<dbReference type="Gene3D" id="1.25.40.10">
    <property type="entry name" value="Tetratricopeptide repeat domain"/>
    <property type="match status" value="1"/>
</dbReference>
<dbReference type="CDD" id="cd05697">
    <property type="entry name" value="S1_Rrp5_repeat_hs5"/>
    <property type="match status" value="1"/>
</dbReference>
<feature type="domain" description="S1 motif" evidence="14">
    <location>
        <begin position="83"/>
        <end position="171"/>
    </location>
</feature>
<dbReference type="FunFam" id="2.40.50.140:FF:000200">
    <property type="entry name" value="Programmed cell death 11"/>
    <property type="match status" value="1"/>
</dbReference>
<dbReference type="InterPro" id="IPR045209">
    <property type="entry name" value="Rrp5"/>
</dbReference>
<dbReference type="GeneTree" id="ENSGT00390000012228"/>
<dbReference type="CDD" id="cd05702">
    <property type="entry name" value="S1_Rrp5_repeat_hs11_sc8"/>
    <property type="match status" value="1"/>
</dbReference>
<dbReference type="PANTHER" id="PTHR23270">
    <property type="entry name" value="PROGRAMMED CELL DEATH PROTEIN 11 PRE-RRNA PROCESSING PROTEIN RRP5"/>
    <property type="match status" value="1"/>
</dbReference>
<proteinExistence type="predicted"/>
<comment type="function">
    <text evidence="9">Essential for the generation of mature 18S rRNA, specifically necessary for cleavages at sites A0, 1 and 2 of the 47S precursor. Directly interacts with U3 snoRNA.</text>
</comment>
<comment type="subunit">
    <text evidence="10">Interacts with NF-kappa-B p50/NFKB1 and NF-kappa-B p65/RELA.</text>
</comment>
<evidence type="ECO:0000256" key="1">
    <source>
        <dbReference type="ARBA" id="ARBA00004604"/>
    </source>
</evidence>
<feature type="domain" description="S1 motif" evidence="14">
    <location>
        <begin position="959"/>
        <end position="1038"/>
    </location>
</feature>
<dbReference type="CDD" id="cd04461">
    <property type="entry name" value="S1_Rrp5_repeat_hs8_sc7"/>
    <property type="match status" value="1"/>
</dbReference>
<evidence type="ECO:0000256" key="8">
    <source>
        <dbReference type="ARBA" id="ARBA00023242"/>
    </source>
</evidence>
<keyword evidence="5" id="KW-0677">Repeat</keyword>
<keyword evidence="4" id="KW-0597">Phosphoprotein</keyword>
<comment type="subcellular location">
    <subcellularLocation>
        <location evidence="1">Nucleus</location>
        <location evidence="1">Nucleolus</location>
    </subcellularLocation>
</comment>
<sequence length="1487" mass="164802">MASTEESFPRGGTQKKPEKGRAPRQSIEQDNLFDTHHEEGSQKRKRNQEQPEKRKKLKAEKKQAVKDRARDFDLLTVETLSEGVLLLGCVKEANSFELVVSLPNGLTGFVQVTDICDSYTQMLSEQVAKQELVEDLNSLSDLYPPGMLVRCAVTSLQKTTDGHQSVKLSINPKDVNKALNTLALRSGMLLSGLVSSVEDHGYLIDVGVSGTKAFLPRQKAQDYLKSSNKGAELKIGQYLNCLVEEVKNSGRIVRLSVGRSEVAAAIATEEQNWTLSNLLPGLVVKAQVQKVTPYGLTLSFLSSFTGIVDFMHLDPKKVGSYSQNQTVKACILSVHPTSKAVRFTLRQAFFQPGGLLSQLSSDRFGAVVAECTVKGFYKKAGAIFQLEDGTLAFARVSTLRHLSNTINSFKPRVFKTGSKHTCRIIDYILRAVTELFVNGKVLALKPHGMQVKVTDHIKGLVPRLHLADMLLKQPEKKYSMGEQVKCRVLLSHPEERKLILTLKRTLIGSKLPVLASYTAAKPGLVTHGVVVCAREFGCIVKFYNDVKGLVPRNELGSEPIPSPEKVFREGQVTNSLLPPPTYGRMGAGDRLARDGTAPSKLKRMVDVKVLKKREDGLEVSILSDNVPAHLPMMHLSDHIVNCKLLWHWLQEEDILPRVMCLSDKGGHVMLCRKPALISAVEEGQVVRSFSEIQPGMQLTGFVKNIMPYGVFVEFPFGLAGLAPKAAMSDKFVTDTKEHFVVGQTVVAKVTSIDEVKQRVLLCLKLSECSVEDPAAKSISLLSQCFEEMKEVRSIMRKRGEVLASFYSPVPMWSEHKTEHLVPGQKARALILHVNALKSEVHVSLREELLNQKVKQLKENSQHSAVVQHVAEEFAIASLVETGQLTAIPVACHFNDTFRFDSERLKVGQTILVTLKTVKPGEHGVLLAVQSPAKAVIRPRKESETFEETLVLVQHSLCIGDTVTGKVKSVKPTHITVAISDNLTGCIHASQILDKVPIGTFPTSKLRPGQKVTAWVIGGRDVKTAPSPSSAVMVLLSLSFVNSVLKGKGCTILNTEGDELSKGLKAYKVGQTVTCFIKKYNVIKGWLEVEVTPNIRGRIPHLLLSLKPKVFKHPEKSFRSGQALSATVTGMNPTSTNLCLSLTGIYSLEKGTITLGTIKNVTPHVGLIVALPFGKIGNASLFHLSDSYMEQPWEHFRVGEIVRCCILSNEDGKIQVSLRQSRTNPKSNSEVEDAEITCIDDVKEGQLIRGYVKCIKASGVFFFNIKQVAPVLSSFKQEVKHMEAPRLQVSTGFTWDEGLNALKVPALSQPEESSDSEEEDDPQAMQAEDLYHTMLKRFRQEKSVWLKHATFLLKRGQTEATHRLLEHALRGLPVKEHVDVISKFAQLEFQFGDPDHAKALFESTLSSYPKRTDIWSIYIDMLIKHGSQKEVRDVFERVIHLSLAPKRMKFFFKRYLDYEKKYGTADTIQAVKAAALGYVESKSSLVES</sequence>
<name>A0A7M4F1S2_CROPO</name>
<evidence type="ECO:0000313" key="16">
    <source>
        <dbReference type="Proteomes" id="UP000594220"/>
    </source>
</evidence>
<dbReference type="PROSITE" id="PS50126">
    <property type="entry name" value="S1"/>
    <property type="match status" value="9"/>
</dbReference>
<dbReference type="Gene3D" id="2.40.50.140">
    <property type="entry name" value="Nucleic acid-binding proteins"/>
    <property type="match status" value="9"/>
</dbReference>
<dbReference type="FunFam" id="2.40.50.140:FF:000175">
    <property type="entry name" value="Programmed cell death 11"/>
    <property type="match status" value="1"/>
</dbReference>
<dbReference type="InterPro" id="IPR008847">
    <property type="entry name" value="Suf"/>
</dbReference>
<evidence type="ECO:0000259" key="14">
    <source>
        <dbReference type="PROSITE" id="PS50126"/>
    </source>
</evidence>
<feature type="domain" description="S1 motif" evidence="14">
    <location>
        <begin position="523"/>
        <end position="571"/>
    </location>
</feature>
<dbReference type="FunFam" id="2.40.50.140:FF:000194">
    <property type="entry name" value="Programmed cell death 11"/>
    <property type="match status" value="1"/>
</dbReference>
<evidence type="ECO:0000256" key="7">
    <source>
        <dbReference type="ARBA" id="ARBA00022990"/>
    </source>
</evidence>
<dbReference type="InterPro" id="IPR003107">
    <property type="entry name" value="HAT"/>
</dbReference>
<feature type="region of interest" description="Disordered" evidence="13">
    <location>
        <begin position="1"/>
        <end position="62"/>
    </location>
</feature>
<evidence type="ECO:0000256" key="6">
    <source>
        <dbReference type="ARBA" id="ARBA00022843"/>
    </source>
</evidence>
<evidence type="ECO:0000256" key="3">
    <source>
        <dbReference type="ARBA" id="ARBA00022552"/>
    </source>
</evidence>
<evidence type="ECO:0000256" key="13">
    <source>
        <dbReference type="SAM" id="MobiDB-lite"/>
    </source>
</evidence>
<protein>
    <recommendedName>
        <fullName evidence="11">Protein RRP5 homolog</fullName>
    </recommendedName>
    <alternativeName>
        <fullName evidence="12">Programmed cell death protein 11</fullName>
    </alternativeName>
</protein>
<keyword evidence="3" id="KW-0698">rRNA processing</keyword>
<dbReference type="InterPro" id="IPR011990">
    <property type="entry name" value="TPR-like_helical_dom_sf"/>
</dbReference>
<organism evidence="15 16">
    <name type="scientific">Crocodylus porosus</name>
    <name type="common">Saltwater crocodile</name>
    <name type="synonym">Estuarine crocodile</name>
    <dbReference type="NCBI Taxonomy" id="8502"/>
    <lineage>
        <taxon>Eukaryota</taxon>
        <taxon>Metazoa</taxon>
        <taxon>Chordata</taxon>
        <taxon>Craniata</taxon>
        <taxon>Vertebrata</taxon>
        <taxon>Euteleostomi</taxon>
        <taxon>Archelosauria</taxon>
        <taxon>Archosauria</taxon>
        <taxon>Crocodylia</taxon>
        <taxon>Longirostres</taxon>
        <taxon>Crocodylidae</taxon>
        <taxon>Crocodylus</taxon>
    </lineage>
</organism>
<dbReference type="SUPFAM" id="SSF50249">
    <property type="entry name" value="Nucleic acid-binding proteins"/>
    <property type="match status" value="9"/>
</dbReference>
<dbReference type="PANTHER" id="PTHR23270:SF10">
    <property type="entry name" value="PROTEIN RRP5 HOMOLOG"/>
    <property type="match status" value="1"/>
</dbReference>
<feature type="domain" description="S1 motif" evidence="14">
    <location>
        <begin position="434"/>
        <end position="503"/>
    </location>
</feature>
<dbReference type="FunFam" id="1.25.40.10:FF:000065">
    <property type="entry name" value="Programmed cell death 11"/>
    <property type="match status" value="1"/>
</dbReference>
<keyword evidence="6" id="KW-0832">Ubl conjugation</keyword>
<evidence type="ECO:0000256" key="5">
    <source>
        <dbReference type="ARBA" id="ARBA00022737"/>
    </source>
</evidence>
<dbReference type="FunFam" id="2.40.50.140:FF:000340">
    <property type="entry name" value="Unplaced genomic scaffold supercont1.162, whole genome shotgun sequence"/>
    <property type="match status" value="1"/>
</dbReference>
<dbReference type="FunFam" id="2.40.50.140:FF:000148">
    <property type="entry name" value="protein RRP5 homolog isoform X1"/>
    <property type="match status" value="1"/>
</dbReference>
<dbReference type="CDD" id="cd05694">
    <property type="entry name" value="S1_Rrp5_repeat_hs2_sc2"/>
    <property type="match status" value="1"/>
</dbReference>
<dbReference type="CDD" id="cd05693">
    <property type="entry name" value="S1_Rrp5_repeat_hs1_sc1"/>
    <property type="match status" value="1"/>
</dbReference>
<dbReference type="GO" id="GO:0032040">
    <property type="term" value="C:small-subunit processome"/>
    <property type="evidence" value="ECO:0007669"/>
    <property type="project" value="TreeGrafter"/>
</dbReference>
<dbReference type="Ensembl" id="ENSCPRT00005021252.1">
    <property type="protein sequence ID" value="ENSCPRP00005018166.1"/>
    <property type="gene ID" value="ENSCPRG00005012589.1"/>
</dbReference>
<dbReference type="InterPro" id="IPR048058">
    <property type="entry name" value="Rrp5_S1_rpt_hs11_sc8"/>
</dbReference>
<feature type="domain" description="S1 motif" evidence="14">
    <location>
        <begin position="1150"/>
        <end position="1218"/>
    </location>
</feature>
<dbReference type="SMART" id="SM00386">
    <property type="entry name" value="HAT"/>
    <property type="match status" value="4"/>
</dbReference>
<dbReference type="CDD" id="cd05695">
    <property type="entry name" value="S1_Rrp5_repeat_hs3"/>
    <property type="match status" value="1"/>
</dbReference>
<dbReference type="InterPro" id="IPR048059">
    <property type="entry name" value="Rrp5_S1_rpt_hs1_sc1"/>
</dbReference>
<dbReference type="CDD" id="cd05704">
    <property type="entry name" value="S1_Rrp5_repeat_hs13"/>
    <property type="match status" value="1"/>
</dbReference>
<dbReference type="CDD" id="cd05703">
    <property type="entry name" value="S1_Rrp5_repeat_hs12_sc9"/>
    <property type="match status" value="1"/>
</dbReference>
<dbReference type="InterPro" id="IPR012340">
    <property type="entry name" value="NA-bd_OB-fold"/>
</dbReference>
<gene>
    <name evidence="15" type="primary">PDCD11</name>
</gene>
<feature type="domain" description="S1 motif" evidence="14">
    <location>
        <begin position="281"/>
        <end position="346"/>
    </location>
</feature>
<accession>A0A7M4F1S2</accession>
<feature type="domain" description="S1 motif" evidence="14">
    <location>
        <begin position="187"/>
        <end position="258"/>
    </location>
</feature>
<dbReference type="FunFam" id="2.40.50.140:FF:000222">
    <property type="entry name" value="Programmed cell death 11"/>
    <property type="match status" value="1"/>
</dbReference>
<dbReference type="Proteomes" id="UP000594220">
    <property type="component" value="Unplaced"/>
</dbReference>
<feature type="compositionally biased region" description="Basic and acidic residues" evidence="13">
    <location>
        <begin position="33"/>
        <end position="52"/>
    </location>
</feature>
<dbReference type="InterPro" id="IPR057302">
    <property type="entry name" value="Rrp5_S1"/>
</dbReference>
<keyword evidence="2" id="KW-1017">Isopeptide bond</keyword>
<evidence type="ECO:0000256" key="11">
    <source>
        <dbReference type="ARBA" id="ARBA00067510"/>
    </source>
</evidence>
<reference evidence="15" key="2">
    <citation type="submission" date="2025-09" db="UniProtKB">
        <authorList>
            <consortium name="Ensembl"/>
        </authorList>
    </citation>
    <scope>IDENTIFICATION</scope>
</reference>
<dbReference type="FunFam" id="2.40.50.140:FF:000103">
    <property type="entry name" value="protein RRP5 homolog"/>
    <property type="match status" value="2"/>
</dbReference>
<keyword evidence="8" id="KW-0539">Nucleus</keyword>
<evidence type="ECO:0000256" key="12">
    <source>
        <dbReference type="ARBA" id="ARBA00080810"/>
    </source>
</evidence>
<dbReference type="SMART" id="SM00316">
    <property type="entry name" value="S1"/>
    <property type="match status" value="9"/>
</dbReference>
<reference evidence="15" key="1">
    <citation type="submission" date="2025-08" db="UniProtKB">
        <authorList>
            <consortium name="Ensembl"/>
        </authorList>
    </citation>
    <scope>IDENTIFICATION</scope>
</reference>
<dbReference type="InterPro" id="IPR003029">
    <property type="entry name" value="S1_domain"/>
</dbReference>
<evidence type="ECO:0000256" key="2">
    <source>
        <dbReference type="ARBA" id="ARBA00022499"/>
    </source>
</evidence>